<evidence type="ECO:0000256" key="1">
    <source>
        <dbReference type="SAM" id="MobiDB-lite"/>
    </source>
</evidence>
<dbReference type="EMBL" id="SDOX01000008">
    <property type="protein sequence ID" value="TFJ86588.1"/>
    <property type="molecule type" value="Genomic_DNA"/>
</dbReference>
<evidence type="ECO:0000313" key="3">
    <source>
        <dbReference type="Proteomes" id="UP000355283"/>
    </source>
</evidence>
<dbReference type="AlphaFoldDB" id="A0A4D9DD42"/>
<comment type="caution">
    <text evidence="2">The sequence shown here is derived from an EMBL/GenBank/DDBJ whole genome shotgun (WGS) entry which is preliminary data.</text>
</comment>
<feature type="region of interest" description="Disordered" evidence="1">
    <location>
        <begin position="144"/>
        <end position="170"/>
    </location>
</feature>
<gene>
    <name evidence="2" type="ORF">NSK_002245</name>
</gene>
<accession>A0A4D9DD42</accession>
<evidence type="ECO:0000313" key="2">
    <source>
        <dbReference type="EMBL" id="TFJ86588.1"/>
    </source>
</evidence>
<name>A0A4D9DD42_9STRA</name>
<reference evidence="2 3" key="1">
    <citation type="submission" date="2019-01" db="EMBL/GenBank/DDBJ databases">
        <title>Nuclear Genome Assembly of the Microalgal Biofuel strain Nannochloropsis salina CCMP1776.</title>
        <authorList>
            <person name="Hovde B."/>
        </authorList>
    </citation>
    <scope>NUCLEOTIDE SEQUENCE [LARGE SCALE GENOMIC DNA]</scope>
    <source>
        <strain evidence="2 3">CCMP1776</strain>
    </source>
</reference>
<protein>
    <submittedName>
        <fullName evidence="2">Uncharacterized protein</fullName>
    </submittedName>
</protein>
<sequence length="484" mass="51863">MTPLKTAFVPETVIGSGSGSMITLDGPYIVQGPNKNDDNLFKRKSKTFHGPTSPLSANLLKARLEPPPTQRKKSGLIKQQGAGSEAWEAAPMLVEMKGVWTNNLSILSPSAYKAPLVTRLFTDDYCDDEPDDGVDMAEEGNVETEHHHMDWQQAPSDETTTRAKRHNQETFDSNVRITPAPATKVLCFGSASLPAGKSVLLDKVLRGCVANFLGPRPPREWMNRVASLVGVTNKQVESKWSNIRQRNIDKDGRPKPMPRDTSSLIDEASAAAVVARLKTELKVFTEQLACGKKPCLDETVLEAAATAATAAYAAVSDAAAGADPPVSPGFSAAFSMSMYDRAPFLRDGGNSAMTTVAASSTARQSQGGRERTLLTPVTSIAHDLMTSDTKGTKILLSSTKNNADSDSMHRSNIRNGKTKVTKKGKSGKPATAAATDLRTSRMPMPTPAQLRQVAEETGLGLQEVLNVLRKVRAVGGETHVGARA</sequence>
<proteinExistence type="predicted"/>
<feature type="region of interest" description="Disordered" evidence="1">
    <location>
        <begin position="399"/>
        <end position="443"/>
    </location>
</feature>
<dbReference type="Proteomes" id="UP000355283">
    <property type="component" value="Unassembled WGS sequence"/>
</dbReference>
<organism evidence="2 3">
    <name type="scientific">Nannochloropsis salina CCMP1776</name>
    <dbReference type="NCBI Taxonomy" id="1027361"/>
    <lineage>
        <taxon>Eukaryota</taxon>
        <taxon>Sar</taxon>
        <taxon>Stramenopiles</taxon>
        <taxon>Ochrophyta</taxon>
        <taxon>Eustigmatophyceae</taxon>
        <taxon>Eustigmatales</taxon>
        <taxon>Monodopsidaceae</taxon>
        <taxon>Microchloropsis</taxon>
        <taxon>Microchloropsis salina</taxon>
    </lineage>
</organism>
<keyword evidence="3" id="KW-1185">Reference proteome</keyword>
<feature type="compositionally biased region" description="Basic residues" evidence="1">
    <location>
        <begin position="416"/>
        <end position="426"/>
    </location>
</feature>